<comment type="caution">
    <text evidence="2">The sequence shown here is derived from an EMBL/GenBank/DDBJ whole genome shotgun (WGS) entry which is preliminary data.</text>
</comment>
<proteinExistence type="predicted"/>
<accession>A0A644VP06</accession>
<organism evidence="2">
    <name type="scientific">bioreactor metagenome</name>
    <dbReference type="NCBI Taxonomy" id="1076179"/>
    <lineage>
        <taxon>unclassified sequences</taxon>
        <taxon>metagenomes</taxon>
        <taxon>ecological metagenomes</taxon>
    </lineage>
</organism>
<dbReference type="Gene3D" id="2.60.450.10">
    <property type="entry name" value="Lipopolysaccharide (LPS) transport protein A like domain"/>
    <property type="match status" value="2"/>
</dbReference>
<dbReference type="Pfam" id="PF13100">
    <property type="entry name" value="OstA_2"/>
    <property type="match status" value="1"/>
</dbReference>
<reference evidence="2" key="1">
    <citation type="submission" date="2019-08" db="EMBL/GenBank/DDBJ databases">
        <authorList>
            <person name="Kucharzyk K."/>
            <person name="Murdoch R.W."/>
            <person name="Higgins S."/>
            <person name="Loffler F."/>
        </authorList>
    </citation>
    <scope>NUCLEOTIDE SEQUENCE</scope>
</reference>
<protein>
    <submittedName>
        <fullName evidence="2">LPS-assembly protein LptD</fullName>
    </submittedName>
</protein>
<dbReference type="InterPro" id="IPR005653">
    <property type="entry name" value="OstA-like_N"/>
</dbReference>
<evidence type="ECO:0000259" key="1">
    <source>
        <dbReference type="Pfam" id="PF13100"/>
    </source>
</evidence>
<name>A0A644VP06_9ZZZZ</name>
<gene>
    <name evidence="2" type="primary">lptD_18</name>
    <name evidence="2" type="ORF">SDC9_39226</name>
</gene>
<feature type="domain" description="Organic solvent tolerance-like N-terminal" evidence="1">
    <location>
        <begin position="39"/>
        <end position="178"/>
    </location>
</feature>
<evidence type="ECO:0000313" key="2">
    <source>
        <dbReference type="EMBL" id="MPL93101.1"/>
    </source>
</evidence>
<dbReference type="AlphaFoldDB" id="A0A644VP06"/>
<dbReference type="EMBL" id="VSSQ01000380">
    <property type="protein sequence ID" value="MPL93101.1"/>
    <property type="molecule type" value="Genomic_DNA"/>
</dbReference>
<sequence length="510" mass="60243">MKLKIIFIFLCVIIFTPNVFSQKKINYKASWSETRPSFPDEIIMTKEVQFEHEGMRMYCDSAIFNEKENRFRSFGNIHIVQHDSLHVWGDELYYEGETKVAEMFGEKVVMKDNNITLNTTYLILERIPNTVSYTRWADIYDNKSTLRSRQATYDMTTKDIYFVRKVEINSEKTKVYSDTMVYNTNTDIATFYGPTNIITKDSTFIYTELGWFNTKTEESMSYKQSQMLNENRILQADTLFYNSQTKLGEGLKNVYIEDTAQHIILTSHKAYINNSLDTNSYTFLTEQALMRQINGKDTLYMHADTIWVNHDTLMNVKNIYAYYGAKVYREDVQAAAERMYFYMNDSLLYMLDRPIMWSEENQITADTIIMNIGKKYIYSAEMFPKAFVIQDADSLSEERYNQIYGKRMKAFFNKNKLYLVEVYGNAQSIYYIWEEEKDKAPKLLGINVGSGSEMKIYVSKNKIRKITTITNPVFFTDDEENVKEEDKKLKGFEWRIKERPLKPEDIFIKR</sequence>